<protein>
    <submittedName>
        <fullName evidence="1">Uncharacterized protein</fullName>
    </submittedName>
</protein>
<accession>A0A9P9WCN8</accession>
<dbReference type="Proteomes" id="UP000829685">
    <property type="component" value="Unassembled WGS sequence"/>
</dbReference>
<dbReference type="AlphaFoldDB" id="A0A9P9WCN8"/>
<reference evidence="1" key="1">
    <citation type="submission" date="2021-03" db="EMBL/GenBank/DDBJ databases">
        <title>Revisited historic fungal species revealed as producer of novel bioactive compounds through whole genome sequencing and comparative genomics.</title>
        <authorList>
            <person name="Vignolle G.A."/>
            <person name="Hochenegger N."/>
            <person name="Mach R.L."/>
            <person name="Mach-Aigner A.R."/>
            <person name="Javad Rahimi M."/>
            <person name="Salim K.A."/>
            <person name="Chan C.M."/>
            <person name="Lim L.B.L."/>
            <person name="Cai F."/>
            <person name="Druzhinina I.S."/>
            <person name="U'Ren J.M."/>
            <person name="Derntl C."/>
        </authorList>
    </citation>
    <scope>NUCLEOTIDE SEQUENCE</scope>
    <source>
        <strain evidence="1">TUCIM 5799</strain>
    </source>
</reference>
<keyword evidence="2" id="KW-1185">Reference proteome</keyword>
<organism evidence="1 2">
    <name type="scientific">Neoarthrinium moseri</name>
    <dbReference type="NCBI Taxonomy" id="1658444"/>
    <lineage>
        <taxon>Eukaryota</taxon>
        <taxon>Fungi</taxon>
        <taxon>Dikarya</taxon>
        <taxon>Ascomycota</taxon>
        <taxon>Pezizomycotina</taxon>
        <taxon>Sordariomycetes</taxon>
        <taxon>Xylariomycetidae</taxon>
        <taxon>Amphisphaeriales</taxon>
        <taxon>Apiosporaceae</taxon>
        <taxon>Neoarthrinium</taxon>
    </lineage>
</organism>
<evidence type="ECO:0000313" key="2">
    <source>
        <dbReference type="Proteomes" id="UP000829685"/>
    </source>
</evidence>
<sequence>MGKIWDLGKNLNQDEVLQILRLMSSRDRQASPVMFYVRGQHIHQGRLRRYVTRHPGVVEQLRNGTIPPDDVISAVTYRLVSPDRWLSGMKDHHASENETLLWSIRNYVLCSLDSKVWSWDSTSCWSTDSSAAVEYKLHNDLHAPYFDILKSVTQGDKPELDGRALDQLFEMIPRFVKAHPPYFLATFIAMSEGIRVHGQVELSQILVRYTTELALIYFGPNHPLYKLLRHICARPVRGGIPLTATPMKLLISIFEDRLGLNNGITLYTSVPYLAHRLMARDLVVDTFKKYFGQMMPESLRSTALDSIPVNPSSEIDTSFKLGWLNSNNIQPESRAAVLGLCGRNSATRNQSNYGLQDSIGLARKQLEVTLWYGSINPATRMALTEEFWSMIVQWMPEREQKMALRSRQSD</sequence>
<proteinExistence type="predicted"/>
<evidence type="ECO:0000313" key="1">
    <source>
        <dbReference type="EMBL" id="KAI1856796.1"/>
    </source>
</evidence>
<comment type="caution">
    <text evidence="1">The sequence shown here is derived from an EMBL/GenBank/DDBJ whole genome shotgun (WGS) entry which is preliminary data.</text>
</comment>
<dbReference type="EMBL" id="JAFIMR010000042">
    <property type="protein sequence ID" value="KAI1856796.1"/>
    <property type="molecule type" value="Genomic_DNA"/>
</dbReference>
<name>A0A9P9WCN8_9PEZI</name>
<gene>
    <name evidence="1" type="ORF">JX265_011437</name>
</gene>